<dbReference type="InterPro" id="IPR036412">
    <property type="entry name" value="HAD-like_sf"/>
</dbReference>
<reference evidence="4" key="3">
    <citation type="submission" date="2025-09" db="UniProtKB">
        <authorList>
            <consortium name="Ensembl"/>
        </authorList>
    </citation>
    <scope>IDENTIFICATION</scope>
</reference>
<evidence type="ECO:0008006" key="6">
    <source>
        <dbReference type="Google" id="ProtNLM"/>
    </source>
</evidence>
<dbReference type="Ensembl" id="ENSGACT00000061422.1">
    <property type="protein sequence ID" value="ENSGACP00000053803.1"/>
    <property type="gene ID" value="ENSGACG00000034597.1"/>
</dbReference>
<dbReference type="Pfam" id="PF00702">
    <property type="entry name" value="Hydrolase"/>
    <property type="match status" value="1"/>
</dbReference>
<evidence type="ECO:0000256" key="2">
    <source>
        <dbReference type="ARBA" id="ARBA00022801"/>
    </source>
</evidence>
<keyword evidence="3" id="KW-0460">Magnesium</keyword>
<reference evidence="4 5" key="1">
    <citation type="journal article" date="2021" name="G3 (Bethesda)">
        <title>Improved contiguity of the threespine stickleback genome using long-read sequencing.</title>
        <authorList>
            <person name="Nath S."/>
            <person name="Shaw D.E."/>
            <person name="White M.A."/>
        </authorList>
    </citation>
    <scope>NUCLEOTIDE SEQUENCE [LARGE SCALE GENOMIC DNA]</scope>
    <source>
        <strain evidence="4 5">Lake Benthic</strain>
    </source>
</reference>
<dbReference type="Gene3D" id="3.40.50.1000">
    <property type="entry name" value="HAD superfamily/HAD-like"/>
    <property type="match status" value="1"/>
</dbReference>
<comment type="cofactor">
    <cofactor evidence="1">
        <name>Mg(2+)</name>
        <dbReference type="ChEBI" id="CHEBI:18420"/>
    </cofactor>
</comment>
<keyword evidence="5" id="KW-1185">Reference proteome</keyword>
<dbReference type="InterPro" id="IPR051400">
    <property type="entry name" value="HAD-like_hydrolase"/>
</dbReference>
<dbReference type="SUPFAM" id="SSF56784">
    <property type="entry name" value="HAD-like"/>
    <property type="match status" value="1"/>
</dbReference>
<accession>A0AAQ4QTX2</accession>
<dbReference type="Proteomes" id="UP000007635">
    <property type="component" value="Chromosome VI"/>
</dbReference>
<dbReference type="PANTHER" id="PTHR46470">
    <property type="entry name" value="N-ACYLNEURAMINATE-9-PHOSPHATASE"/>
    <property type="match status" value="1"/>
</dbReference>
<name>A0AAQ4QTX2_GASAC</name>
<dbReference type="InterPro" id="IPR023214">
    <property type="entry name" value="HAD_sf"/>
</dbReference>
<dbReference type="PANTHER" id="PTHR46470:SF3">
    <property type="entry name" value="N-ACYLNEURAMINATE-9-PHOSPHATASE"/>
    <property type="match status" value="1"/>
</dbReference>
<evidence type="ECO:0000256" key="1">
    <source>
        <dbReference type="ARBA" id="ARBA00001946"/>
    </source>
</evidence>
<dbReference type="CDD" id="cd04305">
    <property type="entry name" value="HAD_Neu5Ac-Pase_like"/>
    <property type="match status" value="1"/>
</dbReference>
<sequence>MGVLKPHLDLNGLYHLPLPPWTVFLHFDLNLTTCVYLHKCSISLNVFSISILQTSELLKTSLGVDDITASSICDKFKRKLFQETFDPSAGRSIDEVRVGHWEESILEAAGSRCPPHSLASQCYYLWKSSRLEFLSLSPEIRDLLRELRGRYKLLLLTNGEAQTQREKVEAVGCDEFFDAIVVGGEHAEQKPLLSIFTLCFNMLQVEARDCVMVGDSLDTDIQGGFDAKVRATVWISSAAAALPDGSVTPDYTIPTVLHLPDVLQRLR</sequence>
<evidence type="ECO:0000313" key="4">
    <source>
        <dbReference type="Ensembl" id="ENSGACP00000053803.1"/>
    </source>
</evidence>
<dbReference type="AlphaFoldDB" id="A0AAQ4QTX2"/>
<evidence type="ECO:0000256" key="3">
    <source>
        <dbReference type="ARBA" id="ARBA00022842"/>
    </source>
</evidence>
<dbReference type="NCBIfam" id="TIGR01549">
    <property type="entry name" value="HAD-SF-IA-v1"/>
    <property type="match status" value="1"/>
</dbReference>
<dbReference type="GO" id="GO:0046380">
    <property type="term" value="P:N-acetylneuraminate biosynthetic process"/>
    <property type="evidence" value="ECO:0007669"/>
    <property type="project" value="TreeGrafter"/>
</dbReference>
<dbReference type="GO" id="GO:0050124">
    <property type="term" value="F:N-acylneuraminate-9-phosphatase activity"/>
    <property type="evidence" value="ECO:0007669"/>
    <property type="project" value="TreeGrafter"/>
</dbReference>
<dbReference type="GeneTree" id="ENSGT00390000003094"/>
<keyword evidence="2" id="KW-0378">Hydrolase</keyword>
<dbReference type="InterPro" id="IPR006439">
    <property type="entry name" value="HAD-SF_hydro_IA"/>
</dbReference>
<evidence type="ECO:0000313" key="5">
    <source>
        <dbReference type="Proteomes" id="UP000007635"/>
    </source>
</evidence>
<proteinExistence type="predicted"/>
<organism evidence="4 5">
    <name type="scientific">Gasterosteus aculeatus aculeatus</name>
    <name type="common">three-spined stickleback</name>
    <dbReference type="NCBI Taxonomy" id="481459"/>
    <lineage>
        <taxon>Eukaryota</taxon>
        <taxon>Metazoa</taxon>
        <taxon>Chordata</taxon>
        <taxon>Craniata</taxon>
        <taxon>Vertebrata</taxon>
        <taxon>Euteleostomi</taxon>
        <taxon>Actinopterygii</taxon>
        <taxon>Neopterygii</taxon>
        <taxon>Teleostei</taxon>
        <taxon>Neoteleostei</taxon>
        <taxon>Acanthomorphata</taxon>
        <taxon>Eupercaria</taxon>
        <taxon>Perciformes</taxon>
        <taxon>Cottioidei</taxon>
        <taxon>Gasterosteales</taxon>
        <taxon>Gasterosteidae</taxon>
        <taxon>Gasterosteus</taxon>
    </lineage>
</organism>
<protein>
    <recommendedName>
        <fullName evidence="6">N-acetylneuraminic acid phosphatase</fullName>
    </recommendedName>
</protein>
<reference evidence="4" key="2">
    <citation type="submission" date="2025-08" db="UniProtKB">
        <authorList>
            <consortium name="Ensembl"/>
        </authorList>
    </citation>
    <scope>IDENTIFICATION</scope>
</reference>
<dbReference type="Gene3D" id="1.20.120.710">
    <property type="entry name" value="Haloacid dehalogenase hydrolase-like domain"/>
    <property type="match status" value="1"/>
</dbReference>